<dbReference type="SUPFAM" id="SSF56349">
    <property type="entry name" value="DNA breaking-rejoining enzymes"/>
    <property type="match status" value="1"/>
</dbReference>
<dbReference type="GO" id="GO:0015074">
    <property type="term" value="P:DNA integration"/>
    <property type="evidence" value="ECO:0007669"/>
    <property type="project" value="InterPro"/>
</dbReference>
<dbReference type="RefSeq" id="WP_317903590.1">
    <property type="nucleotide sequence ID" value="NZ_JAIRBC010000032.1"/>
</dbReference>
<dbReference type="InterPro" id="IPR013762">
    <property type="entry name" value="Integrase-like_cat_sf"/>
</dbReference>
<organism evidence="2 3">
    <name type="scientific">Cerina litoralis</name>
    <dbReference type="NCBI Taxonomy" id="2874477"/>
    <lineage>
        <taxon>Bacteria</taxon>
        <taxon>Pseudomonadati</taxon>
        <taxon>Bacteroidota</taxon>
        <taxon>Flavobacteriia</taxon>
        <taxon>Flavobacteriales</taxon>
        <taxon>Flavobacteriaceae</taxon>
        <taxon>Cerina</taxon>
    </lineage>
</organism>
<dbReference type="AlphaFoldDB" id="A0AAE3EY63"/>
<evidence type="ECO:0000313" key="3">
    <source>
        <dbReference type="Proteomes" id="UP001200642"/>
    </source>
</evidence>
<protein>
    <submittedName>
        <fullName evidence="2">Uncharacterized protein</fullName>
    </submittedName>
</protein>
<dbReference type="GO" id="GO:0006310">
    <property type="term" value="P:DNA recombination"/>
    <property type="evidence" value="ECO:0007669"/>
    <property type="project" value="UniProtKB-KW"/>
</dbReference>
<name>A0AAE3EY63_9FLAO</name>
<reference evidence="2" key="1">
    <citation type="submission" date="2023-02" db="EMBL/GenBank/DDBJ databases">
        <title>Genome of Flavobacteriaceae gen. nov. sp. strain F89.</title>
        <authorList>
            <person name="Wang Y."/>
        </authorList>
    </citation>
    <scope>NUCLEOTIDE SEQUENCE</scope>
    <source>
        <strain evidence="2">F89</strain>
    </source>
</reference>
<dbReference type="Gene3D" id="1.10.443.10">
    <property type="entry name" value="Intergrase catalytic core"/>
    <property type="match status" value="1"/>
</dbReference>
<keyword evidence="1" id="KW-0233">DNA recombination</keyword>
<evidence type="ECO:0000313" key="2">
    <source>
        <dbReference type="EMBL" id="MCG2462453.1"/>
    </source>
</evidence>
<proteinExistence type="predicted"/>
<evidence type="ECO:0000256" key="1">
    <source>
        <dbReference type="ARBA" id="ARBA00023172"/>
    </source>
</evidence>
<gene>
    <name evidence="2" type="ORF">K8352_16955</name>
</gene>
<dbReference type="GO" id="GO:0003677">
    <property type="term" value="F:DNA binding"/>
    <property type="evidence" value="ECO:0007669"/>
    <property type="project" value="InterPro"/>
</dbReference>
<sequence length="117" mass="13313">MLAGTTKDKITNSYYIFPELKTISFQDFKAIYTRLKTVITRLNDNLADIATLAKIDKKITNHIARHSIGNIAGDKVSPQMLQKLYRHTHLSTTICYQGNFIHKNADEVLEAIIDFSN</sequence>
<dbReference type="EMBL" id="JAIRBC010000032">
    <property type="protein sequence ID" value="MCG2462453.1"/>
    <property type="molecule type" value="Genomic_DNA"/>
</dbReference>
<comment type="caution">
    <text evidence="2">The sequence shown here is derived from an EMBL/GenBank/DDBJ whole genome shotgun (WGS) entry which is preliminary data.</text>
</comment>
<keyword evidence="3" id="KW-1185">Reference proteome</keyword>
<dbReference type="Proteomes" id="UP001200642">
    <property type="component" value="Unassembled WGS sequence"/>
</dbReference>
<accession>A0AAE3EY63</accession>
<dbReference type="InterPro" id="IPR011010">
    <property type="entry name" value="DNA_brk_join_enz"/>
</dbReference>